<comment type="caution">
    <text evidence="1">The sequence shown here is derived from an EMBL/GenBank/DDBJ whole genome shotgun (WGS) entry which is preliminary data.</text>
</comment>
<evidence type="ECO:0000313" key="2">
    <source>
        <dbReference type="Proteomes" id="UP001595536"/>
    </source>
</evidence>
<dbReference type="RefSeq" id="WP_376829775.1">
    <property type="nucleotide sequence ID" value="NZ_JBHLWR010000006.1"/>
</dbReference>
<keyword evidence="2" id="KW-1185">Reference proteome</keyword>
<organism evidence="1 2">
    <name type="scientific">Camelimonas abortus</name>
    <dbReference type="NCBI Taxonomy" id="1017184"/>
    <lineage>
        <taxon>Bacteria</taxon>
        <taxon>Pseudomonadati</taxon>
        <taxon>Pseudomonadota</taxon>
        <taxon>Alphaproteobacteria</taxon>
        <taxon>Hyphomicrobiales</taxon>
        <taxon>Chelatococcaceae</taxon>
        <taxon>Camelimonas</taxon>
    </lineage>
</organism>
<dbReference type="EMBL" id="JBHRUV010000048">
    <property type="protein sequence ID" value="MFC3266686.1"/>
    <property type="molecule type" value="Genomic_DNA"/>
</dbReference>
<accession>A0ABV7LGY0</accession>
<proteinExistence type="predicted"/>
<reference evidence="2" key="1">
    <citation type="journal article" date="2019" name="Int. J. Syst. Evol. Microbiol.">
        <title>The Global Catalogue of Microorganisms (GCM) 10K type strain sequencing project: providing services to taxonomists for standard genome sequencing and annotation.</title>
        <authorList>
            <consortium name="The Broad Institute Genomics Platform"/>
            <consortium name="The Broad Institute Genome Sequencing Center for Infectious Disease"/>
            <person name="Wu L."/>
            <person name="Ma J."/>
        </authorList>
    </citation>
    <scope>NUCLEOTIDE SEQUENCE [LARGE SCALE GENOMIC DNA]</scope>
    <source>
        <strain evidence="2">CCM 7941</strain>
    </source>
</reference>
<sequence>MPAATVNRLLERLAAAPADDPAGDGRLQLELEAFRREREAAGGPISEQQWRGILLSAIDLLDPEAPGQAAIREALQRLILRLRNDATA</sequence>
<dbReference type="Proteomes" id="UP001595536">
    <property type="component" value="Unassembled WGS sequence"/>
</dbReference>
<name>A0ABV7LGY0_9HYPH</name>
<protein>
    <submittedName>
        <fullName evidence="1">Uncharacterized protein</fullName>
    </submittedName>
</protein>
<evidence type="ECO:0000313" key="1">
    <source>
        <dbReference type="EMBL" id="MFC3266686.1"/>
    </source>
</evidence>
<gene>
    <name evidence="1" type="ORF">ACFOEX_10015</name>
</gene>